<feature type="transmembrane region" description="Helical" evidence="8">
    <location>
        <begin position="183"/>
        <end position="203"/>
    </location>
</feature>
<evidence type="ECO:0000256" key="6">
    <source>
        <dbReference type="ARBA" id="ARBA00022989"/>
    </source>
</evidence>
<dbReference type="Proteomes" id="UP000680279">
    <property type="component" value="Unassembled WGS sequence"/>
</dbReference>
<feature type="transmembrane region" description="Helical" evidence="8">
    <location>
        <begin position="44"/>
        <end position="64"/>
    </location>
</feature>
<dbReference type="InterPro" id="IPR004761">
    <property type="entry name" value="Spore_GerAB"/>
</dbReference>
<evidence type="ECO:0000256" key="3">
    <source>
        <dbReference type="ARBA" id="ARBA00022448"/>
    </source>
</evidence>
<evidence type="ECO:0000256" key="4">
    <source>
        <dbReference type="ARBA" id="ARBA00022544"/>
    </source>
</evidence>
<feature type="transmembrane region" description="Helical" evidence="8">
    <location>
        <begin position="267"/>
        <end position="292"/>
    </location>
</feature>
<name>A0ABQ4K4P3_9BACI</name>
<dbReference type="EMBL" id="BOQT01000005">
    <property type="protein sequence ID" value="GIN20708.1"/>
    <property type="molecule type" value="Genomic_DNA"/>
</dbReference>
<keyword evidence="10" id="KW-1185">Reference proteome</keyword>
<dbReference type="Pfam" id="PF03845">
    <property type="entry name" value="Spore_permease"/>
    <property type="match status" value="1"/>
</dbReference>
<evidence type="ECO:0000256" key="8">
    <source>
        <dbReference type="SAM" id="Phobius"/>
    </source>
</evidence>
<feature type="transmembrane region" description="Helical" evidence="8">
    <location>
        <begin position="76"/>
        <end position="94"/>
    </location>
</feature>
<evidence type="ECO:0000313" key="9">
    <source>
        <dbReference type="EMBL" id="GIN20708.1"/>
    </source>
</evidence>
<keyword evidence="7 8" id="KW-0472">Membrane</keyword>
<evidence type="ECO:0000256" key="2">
    <source>
        <dbReference type="ARBA" id="ARBA00007998"/>
    </source>
</evidence>
<gene>
    <name evidence="9" type="ORF">J1TS3_18420</name>
</gene>
<evidence type="ECO:0000256" key="1">
    <source>
        <dbReference type="ARBA" id="ARBA00004141"/>
    </source>
</evidence>
<keyword evidence="6 8" id="KW-1133">Transmembrane helix</keyword>
<accession>A0ABQ4K4P3</accession>
<keyword evidence="3" id="KW-0813">Transport</keyword>
<dbReference type="PANTHER" id="PTHR34975:SF2">
    <property type="entry name" value="SPORE GERMINATION PROTEIN A2"/>
    <property type="match status" value="1"/>
</dbReference>
<feature type="transmembrane region" description="Helical" evidence="8">
    <location>
        <begin position="336"/>
        <end position="356"/>
    </location>
</feature>
<comment type="caution">
    <text evidence="9">The sequence shown here is derived from an EMBL/GenBank/DDBJ whole genome shotgun (WGS) entry which is preliminary data.</text>
</comment>
<sequence>MEKGKISALQMALLLYPTIIATAILSMPSLTAQSAGRNMWVSPIFASFAGYLAVFLAVSLHNRYQGKTIIQISEAVSGKIVGKMMGFVILYFYLDLTGTIARSYSEFIVTSFLLKTPQIVIISSMVLLCGFCIYGGVEVMARTGQLLFPVFVLPIIFSSLFLAPDFQFQNILPILEDGWIPAIKGAISPTGWFAEFFIIGFLLPYLSDMKKGMKYGLFTVSGVMLSLVIVNLIVLFILGDATSNKIYPLMNVGRYASLGGFFENMEAVIMAVWIAGAFVKISVFYYVTALGTAQWLNLSDYRPLVWPLGILIVQFSFWGMPSTMEIARYDFQTFPYYSTFIQLLLPMLLLAIAFVLKRRKKKDKNAS</sequence>
<evidence type="ECO:0000256" key="7">
    <source>
        <dbReference type="ARBA" id="ARBA00023136"/>
    </source>
</evidence>
<feature type="transmembrane region" description="Helical" evidence="8">
    <location>
        <begin position="12"/>
        <end position="32"/>
    </location>
</feature>
<comment type="similarity">
    <text evidence="2">Belongs to the amino acid-polyamine-organocation (APC) superfamily. Spore germination protein (SGP) (TC 2.A.3.9) family.</text>
</comment>
<keyword evidence="4" id="KW-0309">Germination</keyword>
<dbReference type="PANTHER" id="PTHR34975">
    <property type="entry name" value="SPORE GERMINATION PROTEIN A2"/>
    <property type="match status" value="1"/>
</dbReference>
<feature type="transmembrane region" description="Helical" evidence="8">
    <location>
        <begin position="304"/>
        <end position="324"/>
    </location>
</feature>
<feature type="transmembrane region" description="Helical" evidence="8">
    <location>
        <begin position="146"/>
        <end position="163"/>
    </location>
</feature>
<proteinExistence type="inferred from homology"/>
<dbReference type="NCBIfam" id="TIGR00912">
    <property type="entry name" value="2A0309"/>
    <property type="match status" value="1"/>
</dbReference>
<keyword evidence="5 8" id="KW-0812">Transmembrane</keyword>
<evidence type="ECO:0000313" key="10">
    <source>
        <dbReference type="Proteomes" id="UP000680279"/>
    </source>
</evidence>
<feature type="transmembrane region" description="Helical" evidence="8">
    <location>
        <begin position="114"/>
        <end position="134"/>
    </location>
</feature>
<organism evidence="9 10">
    <name type="scientific">Siminovitchia fordii</name>
    <dbReference type="NCBI Taxonomy" id="254759"/>
    <lineage>
        <taxon>Bacteria</taxon>
        <taxon>Bacillati</taxon>
        <taxon>Bacillota</taxon>
        <taxon>Bacilli</taxon>
        <taxon>Bacillales</taxon>
        <taxon>Bacillaceae</taxon>
        <taxon>Siminovitchia</taxon>
    </lineage>
</organism>
<reference evidence="9 10" key="1">
    <citation type="submission" date="2021-03" db="EMBL/GenBank/DDBJ databases">
        <title>Antimicrobial resistance genes in bacteria isolated from Japanese honey, and their potential for conferring macrolide and lincosamide resistance in the American foulbrood pathogen Paenibacillus larvae.</title>
        <authorList>
            <person name="Okamoto M."/>
            <person name="Kumagai M."/>
            <person name="Kanamori H."/>
            <person name="Takamatsu D."/>
        </authorList>
    </citation>
    <scope>NUCLEOTIDE SEQUENCE [LARGE SCALE GENOMIC DNA]</scope>
    <source>
        <strain evidence="9 10">J1TS3</strain>
    </source>
</reference>
<evidence type="ECO:0000256" key="5">
    <source>
        <dbReference type="ARBA" id="ARBA00022692"/>
    </source>
</evidence>
<feature type="transmembrane region" description="Helical" evidence="8">
    <location>
        <begin position="215"/>
        <end position="238"/>
    </location>
</feature>
<protein>
    <submittedName>
        <fullName evidence="9">Germination protein</fullName>
    </submittedName>
</protein>
<dbReference type="RefSeq" id="WP_018707008.1">
    <property type="nucleotide sequence ID" value="NZ_BOQT01000005.1"/>
</dbReference>
<comment type="subcellular location">
    <subcellularLocation>
        <location evidence="1">Membrane</location>
        <topology evidence="1">Multi-pass membrane protein</topology>
    </subcellularLocation>
</comment>